<accession>A0A4R7RRA4</accession>
<keyword evidence="3" id="KW-1185">Reference proteome</keyword>
<reference evidence="2 3" key="1">
    <citation type="submission" date="2019-03" db="EMBL/GenBank/DDBJ databases">
        <title>Genomic Encyclopedia of Archaeal and Bacterial Type Strains, Phase II (KMG-II): from individual species to whole genera.</title>
        <authorList>
            <person name="Goeker M."/>
        </authorList>
    </citation>
    <scope>NUCLEOTIDE SEQUENCE [LARGE SCALE GENOMIC DNA]</scope>
    <source>
        <strain evidence="2 3">ATCC 25309</strain>
    </source>
</reference>
<dbReference type="AlphaFoldDB" id="A0A4R7RRA4"/>
<organism evidence="2 3">
    <name type="scientific">Prosthecobacter fusiformis</name>
    <dbReference type="NCBI Taxonomy" id="48464"/>
    <lineage>
        <taxon>Bacteria</taxon>
        <taxon>Pseudomonadati</taxon>
        <taxon>Verrucomicrobiota</taxon>
        <taxon>Verrucomicrobiia</taxon>
        <taxon>Verrucomicrobiales</taxon>
        <taxon>Verrucomicrobiaceae</taxon>
        <taxon>Prosthecobacter</taxon>
    </lineage>
</organism>
<dbReference type="EMBL" id="SOCA01000007">
    <property type="protein sequence ID" value="TDU67266.1"/>
    <property type="molecule type" value="Genomic_DNA"/>
</dbReference>
<evidence type="ECO:0000256" key="1">
    <source>
        <dbReference type="SAM" id="MobiDB-lite"/>
    </source>
</evidence>
<dbReference type="Proteomes" id="UP000295662">
    <property type="component" value="Unassembled WGS sequence"/>
</dbReference>
<name>A0A4R7RRA4_9BACT</name>
<gene>
    <name evidence="2" type="ORF">EI77_03468</name>
</gene>
<evidence type="ECO:0000313" key="2">
    <source>
        <dbReference type="EMBL" id="TDU67266.1"/>
    </source>
</evidence>
<proteinExistence type="predicted"/>
<sequence length="107" mass="11537">MKTSNLQEKQGEYQTKPVILDGHRYAVDPMSDSFTEVLVACFAEGKKKALARKAGLKAFSTGKKRAAKPVQGSQSSTVLRAAKSPARRAGTAAKTLRKKTKEASKNV</sequence>
<protein>
    <submittedName>
        <fullName evidence="2">Uncharacterized protein</fullName>
    </submittedName>
</protein>
<comment type="caution">
    <text evidence="2">The sequence shown here is derived from an EMBL/GenBank/DDBJ whole genome shotgun (WGS) entry which is preliminary data.</text>
</comment>
<evidence type="ECO:0000313" key="3">
    <source>
        <dbReference type="Proteomes" id="UP000295662"/>
    </source>
</evidence>
<dbReference type="RefSeq" id="WP_133796484.1">
    <property type="nucleotide sequence ID" value="NZ_SOCA01000007.1"/>
</dbReference>
<feature type="region of interest" description="Disordered" evidence="1">
    <location>
        <begin position="67"/>
        <end position="107"/>
    </location>
</feature>